<proteinExistence type="predicted"/>
<feature type="region of interest" description="Disordered" evidence="1">
    <location>
        <begin position="23"/>
        <end position="96"/>
    </location>
</feature>
<comment type="caution">
    <text evidence="2">The sequence shown here is derived from an EMBL/GenBank/DDBJ whole genome shotgun (WGS) entry which is preliminary data.</text>
</comment>
<dbReference type="OrthoDB" id="5592486at2759"/>
<protein>
    <recommendedName>
        <fullName evidence="4">DUF676 domain-containing protein</fullName>
    </recommendedName>
</protein>
<gene>
    <name evidence="2" type="primary">Mo05008</name>
    <name evidence="2" type="ORF">E5Q_05008</name>
</gene>
<evidence type="ECO:0000313" key="2">
    <source>
        <dbReference type="EMBL" id="GAA98323.1"/>
    </source>
</evidence>
<feature type="compositionally biased region" description="Basic residues" evidence="1">
    <location>
        <begin position="121"/>
        <end position="134"/>
    </location>
</feature>
<dbReference type="InterPro" id="IPR029058">
    <property type="entry name" value="AB_hydrolase_fold"/>
</dbReference>
<evidence type="ECO:0008006" key="4">
    <source>
        <dbReference type="Google" id="ProtNLM"/>
    </source>
</evidence>
<feature type="compositionally biased region" description="Polar residues" evidence="1">
    <location>
        <begin position="37"/>
        <end position="47"/>
    </location>
</feature>
<sequence>MATAALSFEPALACMSIARARSPLAPAKTVRQDSSHSESTTAHSPAWQQGAALAPARPSHSQPASSFDDQAECSVRGETSVKRMRSRSASPLRQAPLPCTCNELQATEAASASMRPINRDTHRRQAVCARRRRSSSSWREQSTPMSIAVAIRATPLRLSSPSREQRRLLVRISPASRSRPIQKTLFSPSTARSASMRSLHTPRRSFITLRQDQLSSATGIGALALDRLPFAEASPHATPLSLLSSVANAFGSSAQAQSTDAATRSEPLETPSDSLIEHYMRATPVLHDPVRKPRHPIVLCHGLYGFDVRFGGRLHYWGAVLEILRGKVGADVIVTAVPGTASIRDRAEALHKALSTELAKDAEVNLLAHSMGGLDCRHLLSSIRPEAYKPLSLTTLGTPHRGSDFMAWCQANIGLGHDAEALVAAASEQDLPYSLKSPILSRAAPKPAMPEPAAATEKPKTSGASFPGLPYSVGASFSGYLLSLLDSPAYANLTPAYLANTFNPATPDRPDVRYFSVAARTPRMGVWHPLWLPKVILDASGERKRRVAAGNELSIPPSLGNDGLVPVESAKWGDFLGIIENCDHWDLRGAAGFAKAPPGAKDEKTVGSTSSKTSAADGPISPAEETSKSWTWLDVNKLLGRKISTAGAAPVLPQSTSDDFPKTSPFTDDGVDHKLRLRSSSTVGKLDAAAKGGSLNAIVDWVFSRIPLAPSFHVSGKPPIFGADGRRGSFACSIDPSYPLDDEGTLPASSLKDYRALYGIAGSSSLKQGANAANTKSATKFDLENFYVGLCRKLYDEGL</sequence>
<feature type="region of interest" description="Disordered" evidence="1">
    <location>
        <begin position="120"/>
        <end position="141"/>
    </location>
</feature>
<accession>G7E663</accession>
<dbReference type="Proteomes" id="UP000009131">
    <property type="component" value="Unassembled WGS sequence"/>
</dbReference>
<evidence type="ECO:0000256" key="1">
    <source>
        <dbReference type="SAM" id="MobiDB-lite"/>
    </source>
</evidence>
<dbReference type="InParanoid" id="G7E663"/>
<dbReference type="Gene3D" id="3.40.50.1820">
    <property type="entry name" value="alpha/beta hydrolase"/>
    <property type="match status" value="1"/>
</dbReference>
<keyword evidence="3" id="KW-1185">Reference proteome</keyword>
<feature type="compositionally biased region" description="Polar residues" evidence="1">
    <location>
        <begin position="59"/>
        <end position="68"/>
    </location>
</feature>
<dbReference type="eggNOG" id="ENOG502QVV3">
    <property type="taxonomic scope" value="Eukaryota"/>
</dbReference>
<reference evidence="2 3" key="2">
    <citation type="journal article" date="2012" name="Open Biol.">
        <title>Characteristics of nucleosomes and linker DNA regions on the genome of the basidiomycete Mixia osmundae revealed by mono- and dinucleosome mapping.</title>
        <authorList>
            <person name="Nishida H."/>
            <person name="Kondo S."/>
            <person name="Matsumoto T."/>
            <person name="Suzuki Y."/>
            <person name="Yoshikawa H."/>
            <person name="Taylor T.D."/>
            <person name="Sugiyama J."/>
        </authorList>
    </citation>
    <scope>NUCLEOTIDE SEQUENCE [LARGE SCALE GENOMIC DNA]</scope>
    <source>
        <strain evidence="3">CBS 9802 / IAM 14324 / JCM 22182 / KY 12970</strain>
    </source>
</reference>
<organism evidence="2 3">
    <name type="scientific">Mixia osmundae (strain CBS 9802 / IAM 14324 / JCM 22182 / KY 12970)</name>
    <dbReference type="NCBI Taxonomy" id="764103"/>
    <lineage>
        <taxon>Eukaryota</taxon>
        <taxon>Fungi</taxon>
        <taxon>Dikarya</taxon>
        <taxon>Basidiomycota</taxon>
        <taxon>Pucciniomycotina</taxon>
        <taxon>Mixiomycetes</taxon>
        <taxon>Mixiales</taxon>
        <taxon>Mixiaceae</taxon>
        <taxon>Mixia</taxon>
    </lineage>
</organism>
<dbReference type="RefSeq" id="XP_014569162.1">
    <property type="nucleotide sequence ID" value="XM_014713676.1"/>
</dbReference>
<evidence type="ECO:0000313" key="3">
    <source>
        <dbReference type="Proteomes" id="UP000009131"/>
    </source>
</evidence>
<name>G7E663_MIXOS</name>
<dbReference type="SUPFAM" id="SSF53474">
    <property type="entry name" value="alpha/beta-Hydrolases"/>
    <property type="match status" value="1"/>
</dbReference>
<dbReference type="AlphaFoldDB" id="G7E663"/>
<reference evidence="2 3" key="1">
    <citation type="journal article" date="2011" name="J. Gen. Appl. Microbiol.">
        <title>Draft genome sequencing of the enigmatic basidiomycete Mixia osmundae.</title>
        <authorList>
            <person name="Nishida H."/>
            <person name="Nagatsuka Y."/>
            <person name="Sugiyama J."/>
        </authorList>
    </citation>
    <scope>NUCLEOTIDE SEQUENCE [LARGE SCALE GENOMIC DNA]</scope>
    <source>
        <strain evidence="3">CBS 9802 / IAM 14324 / JCM 22182 / KY 12970</strain>
    </source>
</reference>
<dbReference type="PANTHER" id="PTHR11440">
    <property type="entry name" value="LECITHIN-CHOLESTEROL ACYLTRANSFERASE-RELATED"/>
    <property type="match status" value="1"/>
</dbReference>
<feature type="region of interest" description="Disordered" evidence="1">
    <location>
        <begin position="593"/>
        <end position="626"/>
    </location>
</feature>
<dbReference type="STRING" id="764103.G7E663"/>
<dbReference type="HOGENOM" id="CLU_015536_2_0_1"/>
<dbReference type="EMBL" id="BABT02000150">
    <property type="protein sequence ID" value="GAA98323.1"/>
    <property type="molecule type" value="Genomic_DNA"/>
</dbReference>